<feature type="transmembrane region" description="Helical" evidence="2">
    <location>
        <begin position="66"/>
        <end position="86"/>
    </location>
</feature>
<feature type="transmembrane region" description="Helical" evidence="2">
    <location>
        <begin position="246"/>
        <end position="265"/>
    </location>
</feature>
<dbReference type="AlphaFoldDB" id="A0AAD5PAV6"/>
<keyword evidence="2" id="KW-0472">Membrane</keyword>
<organism evidence="3 4">
    <name type="scientific">Phascolomyces articulosus</name>
    <dbReference type="NCBI Taxonomy" id="60185"/>
    <lineage>
        <taxon>Eukaryota</taxon>
        <taxon>Fungi</taxon>
        <taxon>Fungi incertae sedis</taxon>
        <taxon>Mucoromycota</taxon>
        <taxon>Mucoromycotina</taxon>
        <taxon>Mucoromycetes</taxon>
        <taxon>Mucorales</taxon>
        <taxon>Lichtheimiaceae</taxon>
        <taxon>Phascolomyces</taxon>
    </lineage>
</organism>
<evidence type="ECO:0008006" key="5">
    <source>
        <dbReference type="Google" id="ProtNLM"/>
    </source>
</evidence>
<reference evidence="3" key="1">
    <citation type="journal article" date="2022" name="IScience">
        <title>Evolution of zygomycete secretomes and the origins of terrestrial fungal ecologies.</title>
        <authorList>
            <person name="Chang Y."/>
            <person name="Wang Y."/>
            <person name="Mondo S."/>
            <person name="Ahrendt S."/>
            <person name="Andreopoulos W."/>
            <person name="Barry K."/>
            <person name="Beard J."/>
            <person name="Benny G.L."/>
            <person name="Blankenship S."/>
            <person name="Bonito G."/>
            <person name="Cuomo C."/>
            <person name="Desiro A."/>
            <person name="Gervers K.A."/>
            <person name="Hundley H."/>
            <person name="Kuo A."/>
            <person name="LaButti K."/>
            <person name="Lang B.F."/>
            <person name="Lipzen A."/>
            <person name="O'Donnell K."/>
            <person name="Pangilinan J."/>
            <person name="Reynolds N."/>
            <person name="Sandor L."/>
            <person name="Smith M.E."/>
            <person name="Tsang A."/>
            <person name="Grigoriev I.V."/>
            <person name="Stajich J.E."/>
            <person name="Spatafora J.W."/>
        </authorList>
    </citation>
    <scope>NUCLEOTIDE SEQUENCE</scope>
    <source>
        <strain evidence="3">RSA 2281</strain>
    </source>
</reference>
<feature type="transmembrane region" description="Helical" evidence="2">
    <location>
        <begin position="431"/>
        <end position="458"/>
    </location>
</feature>
<feature type="transmembrane region" description="Helical" evidence="2">
    <location>
        <begin position="182"/>
        <end position="205"/>
    </location>
</feature>
<proteinExistence type="predicted"/>
<keyword evidence="4" id="KW-1185">Reference proteome</keyword>
<feature type="region of interest" description="Disordered" evidence="1">
    <location>
        <begin position="312"/>
        <end position="334"/>
    </location>
</feature>
<feature type="region of interest" description="Disordered" evidence="1">
    <location>
        <begin position="400"/>
        <end position="419"/>
    </location>
</feature>
<feature type="transmembrane region" description="Helical" evidence="2">
    <location>
        <begin position="137"/>
        <end position="162"/>
    </location>
</feature>
<evidence type="ECO:0000313" key="4">
    <source>
        <dbReference type="Proteomes" id="UP001209540"/>
    </source>
</evidence>
<comment type="caution">
    <text evidence="3">The sequence shown here is derived from an EMBL/GenBank/DDBJ whole genome shotgun (WGS) entry which is preliminary data.</text>
</comment>
<evidence type="ECO:0000256" key="1">
    <source>
        <dbReference type="SAM" id="MobiDB-lite"/>
    </source>
</evidence>
<feature type="compositionally biased region" description="Basic and acidic residues" evidence="1">
    <location>
        <begin position="314"/>
        <end position="324"/>
    </location>
</feature>
<accession>A0AAD5PAV6</accession>
<protein>
    <recommendedName>
        <fullName evidence="5">Amino acid transporter transmembrane domain-containing protein</fullName>
    </recommendedName>
</protein>
<feature type="transmembrane region" description="Helical" evidence="2">
    <location>
        <begin position="106"/>
        <end position="125"/>
    </location>
</feature>
<feature type="compositionally biased region" description="Polar residues" evidence="1">
    <location>
        <begin position="325"/>
        <end position="334"/>
    </location>
</feature>
<feature type="transmembrane region" description="Helical" evidence="2">
    <location>
        <begin position="217"/>
        <end position="234"/>
    </location>
</feature>
<keyword evidence="2" id="KW-0812">Transmembrane</keyword>
<reference evidence="3" key="2">
    <citation type="submission" date="2023-02" db="EMBL/GenBank/DDBJ databases">
        <authorList>
            <consortium name="DOE Joint Genome Institute"/>
            <person name="Mondo S.J."/>
            <person name="Chang Y."/>
            <person name="Wang Y."/>
            <person name="Ahrendt S."/>
            <person name="Andreopoulos W."/>
            <person name="Barry K."/>
            <person name="Beard J."/>
            <person name="Benny G.L."/>
            <person name="Blankenship S."/>
            <person name="Bonito G."/>
            <person name="Cuomo C."/>
            <person name="Desiro A."/>
            <person name="Gervers K.A."/>
            <person name="Hundley H."/>
            <person name="Kuo A."/>
            <person name="LaButti K."/>
            <person name="Lang B.F."/>
            <person name="Lipzen A."/>
            <person name="O'Donnell K."/>
            <person name="Pangilinan J."/>
            <person name="Reynolds N."/>
            <person name="Sandor L."/>
            <person name="Smith M.W."/>
            <person name="Tsang A."/>
            <person name="Grigoriev I.V."/>
            <person name="Stajich J.E."/>
            <person name="Spatafora J.W."/>
        </authorList>
    </citation>
    <scope>NUCLEOTIDE SEQUENCE</scope>
    <source>
        <strain evidence="3">RSA 2281</strain>
    </source>
</reference>
<evidence type="ECO:0000313" key="3">
    <source>
        <dbReference type="EMBL" id="KAI9254620.1"/>
    </source>
</evidence>
<dbReference type="EMBL" id="JAIXMP010000024">
    <property type="protein sequence ID" value="KAI9254620.1"/>
    <property type="molecule type" value="Genomic_DNA"/>
</dbReference>
<evidence type="ECO:0000256" key="2">
    <source>
        <dbReference type="SAM" id="Phobius"/>
    </source>
</evidence>
<dbReference type="PANTHER" id="PTHR16189:SF3">
    <property type="entry name" value="AMINO ACID TRANSPORTER TRANSMEMBRANE DOMAIN-CONTAINING PROTEIN"/>
    <property type="match status" value="1"/>
</dbReference>
<sequence length="468" mass="51741">MDNLIIAVAKGTCGLALPGGWVCVHESTALNGSPFNEDGYYLFTTGLLLTVALVMPLGFFELVDTVAVLIISFFVLVAVSIQWIVAFCQEGLKTELIPTVGSSAQLVLGIIIFNFSYVTNIPTWVHSLKPGVSIHKCLAYALSINTAIYLALGILGAFAFPMQASDNILTILSTKSTIASQVTSFIFPVCALITSIPVVVIIVRSNLIRGGLCGKRWGAFWSNIVPWLICIPLINKNSMNYIQNWTSLFFQSTVNFILPFVLFFVSRRKPQTNKGDIKQLENQDTEVAAITTKDQVEDRKYCYPENDLVSQCDKQQDSSNESHKSNPNSSPTELSFHTTIITSTDPNNYSSDSDQKSGQSTTLSWIQSLFYKRPHSAPSKKASNDNNDGDTESVAVTMGENVENSDDDNRQQEKQHNEEEKRFMAFKQRSWLKPIFIAVMASCLLGLSVIFMIVYDIIMVATGNDVLS</sequence>
<feature type="compositionally biased region" description="Basic and acidic residues" evidence="1">
    <location>
        <begin position="407"/>
        <end position="419"/>
    </location>
</feature>
<keyword evidence="2" id="KW-1133">Transmembrane helix</keyword>
<feature type="transmembrane region" description="Helical" evidence="2">
    <location>
        <begin position="40"/>
        <end position="59"/>
    </location>
</feature>
<name>A0AAD5PAV6_9FUNG</name>
<gene>
    <name evidence="3" type="ORF">BDA99DRAFT_562712</name>
</gene>
<dbReference type="PANTHER" id="PTHR16189">
    <property type="entry name" value="TRANSMEMBRANE PROTEIN 104-RELATED"/>
    <property type="match status" value="1"/>
</dbReference>
<dbReference type="Proteomes" id="UP001209540">
    <property type="component" value="Unassembled WGS sequence"/>
</dbReference>